<dbReference type="InterPro" id="IPR016181">
    <property type="entry name" value="Acyl_CoA_acyltransferase"/>
</dbReference>
<comment type="caution">
    <text evidence="1">The sequence shown here is derived from an EMBL/GenBank/DDBJ whole genome shotgun (WGS) entry which is preliminary data.</text>
</comment>
<evidence type="ECO:0008006" key="3">
    <source>
        <dbReference type="Google" id="ProtNLM"/>
    </source>
</evidence>
<gene>
    <name evidence="1" type="ORF">GCM10022381_28850</name>
</gene>
<reference evidence="2" key="1">
    <citation type="journal article" date="2019" name="Int. J. Syst. Evol. Microbiol.">
        <title>The Global Catalogue of Microorganisms (GCM) 10K type strain sequencing project: providing services to taxonomists for standard genome sequencing and annotation.</title>
        <authorList>
            <consortium name="The Broad Institute Genomics Platform"/>
            <consortium name="The Broad Institute Genome Sequencing Center for Infectious Disease"/>
            <person name="Wu L."/>
            <person name="Ma J."/>
        </authorList>
    </citation>
    <scope>NUCLEOTIDE SEQUENCE [LARGE SCALE GENOMIC DNA]</scope>
    <source>
        <strain evidence="2">JCM 17021</strain>
    </source>
</reference>
<dbReference type="InterPro" id="IPR038764">
    <property type="entry name" value="GNAT_N_AcTrfase_prd"/>
</dbReference>
<name>A0ABP7KQL8_9MICO</name>
<dbReference type="EMBL" id="BAABCN010000009">
    <property type="protein sequence ID" value="GAA3884897.1"/>
    <property type="molecule type" value="Genomic_DNA"/>
</dbReference>
<evidence type="ECO:0000313" key="2">
    <source>
        <dbReference type="Proteomes" id="UP001501803"/>
    </source>
</evidence>
<accession>A0ABP7KQL8</accession>
<sequence length="287" mass="30913">MIATDIPPATVRPTVRATAGISIVNLDTPRQQEQAADLYRTVFGYADGATGVSPKLLRGLLENSGSALGAFDSDGRILGFCYGFSAVDNSGQQAVIYHYSQATAIAADAQGRGVGRLLKRAQADVALRQGAATMRWAYDPYLARNAHFNLNTLGARGRWFVPDFYREPDSDRIVVEWELDEAHAAARSADAGRRLRAVIPQIEDVVAHDAPYAVHNGQAGDERWVVFPSTSNAHHHTGKASAREALRSIVAGYFASGLVAVSCGRLHSAARAQSDGDDRSIYIFGKD</sequence>
<evidence type="ECO:0000313" key="1">
    <source>
        <dbReference type="EMBL" id="GAA3884897.1"/>
    </source>
</evidence>
<keyword evidence="2" id="KW-1185">Reference proteome</keyword>
<proteinExistence type="predicted"/>
<organism evidence="1 2">
    <name type="scientific">Leifsonia kafniensis</name>
    <dbReference type="NCBI Taxonomy" id="475957"/>
    <lineage>
        <taxon>Bacteria</taxon>
        <taxon>Bacillati</taxon>
        <taxon>Actinomycetota</taxon>
        <taxon>Actinomycetes</taxon>
        <taxon>Micrococcales</taxon>
        <taxon>Microbacteriaceae</taxon>
        <taxon>Leifsonia</taxon>
    </lineage>
</organism>
<dbReference type="Gene3D" id="3.40.630.30">
    <property type="match status" value="1"/>
</dbReference>
<dbReference type="RefSeq" id="WP_345067957.1">
    <property type="nucleotide sequence ID" value="NZ_BAABCN010000009.1"/>
</dbReference>
<dbReference type="PANTHER" id="PTHR41700:SF1">
    <property type="entry name" value="N-ACETYLTRANSFERASE DOMAIN-CONTAINING PROTEIN"/>
    <property type="match status" value="1"/>
</dbReference>
<dbReference type="SUPFAM" id="SSF55729">
    <property type="entry name" value="Acyl-CoA N-acyltransferases (Nat)"/>
    <property type="match status" value="1"/>
</dbReference>
<dbReference type="PANTHER" id="PTHR41700">
    <property type="entry name" value="GCN5-RELATED N-ACETYLTRANSFERASE"/>
    <property type="match status" value="1"/>
</dbReference>
<protein>
    <recommendedName>
        <fullName evidence="3">GNAT family N-acetyltransferase</fullName>
    </recommendedName>
</protein>
<dbReference type="Proteomes" id="UP001501803">
    <property type="component" value="Unassembled WGS sequence"/>
</dbReference>